<dbReference type="AlphaFoldDB" id="A0A926D0V9"/>
<protein>
    <submittedName>
        <fullName evidence="3">Helix-turn-helix transcriptional regulator</fullName>
    </submittedName>
</protein>
<dbReference type="GO" id="GO:0003700">
    <property type="term" value="F:DNA-binding transcription factor activity"/>
    <property type="evidence" value="ECO:0007669"/>
    <property type="project" value="TreeGrafter"/>
</dbReference>
<dbReference type="PROSITE" id="PS50943">
    <property type="entry name" value="HTH_CROC1"/>
    <property type="match status" value="1"/>
</dbReference>
<dbReference type="GO" id="GO:0003677">
    <property type="term" value="F:DNA binding"/>
    <property type="evidence" value="ECO:0007669"/>
    <property type="project" value="UniProtKB-KW"/>
</dbReference>
<evidence type="ECO:0000313" key="4">
    <source>
        <dbReference type="Proteomes" id="UP000654279"/>
    </source>
</evidence>
<dbReference type="Proteomes" id="UP000654279">
    <property type="component" value="Unassembled WGS sequence"/>
</dbReference>
<dbReference type="SUPFAM" id="SSF47413">
    <property type="entry name" value="lambda repressor-like DNA-binding domains"/>
    <property type="match status" value="1"/>
</dbReference>
<dbReference type="InterPro" id="IPR001387">
    <property type="entry name" value="Cro/C1-type_HTH"/>
</dbReference>
<organism evidence="3 4">
    <name type="scientific">Luoshenia tenuis</name>
    <dbReference type="NCBI Taxonomy" id="2763654"/>
    <lineage>
        <taxon>Bacteria</taxon>
        <taxon>Bacillati</taxon>
        <taxon>Bacillota</taxon>
        <taxon>Clostridia</taxon>
        <taxon>Christensenellales</taxon>
        <taxon>Christensenellaceae</taxon>
        <taxon>Luoshenia</taxon>
    </lineage>
</organism>
<dbReference type="SMART" id="SM00530">
    <property type="entry name" value="HTH_XRE"/>
    <property type="match status" value="1"/>
</dbReference>
<dbReference type="CDD" id="cd00093">
    <property type="entry name" value="HTH_XRE"/>
    <property type="match status" value="1"/>
</dbReference>
<evidence type="ECO:0000256" key="1">
    <source>
        <dbReference type="ARBA" id="ARBA00023125"/>
    </source>
</evidence>
<gene>
    <name evidence="3" type="ORF">H8699_09710</name>
</gene>
<dbReference type="InterPro" id="IPR050807">
    <property type="entry name" value="TransReg_Diox_bact_type"/>
</dbReference>
<proteinExistence type="predicted"/>
<dbReference type="GO" id="GO:0005829">
    <property type="term" value="C:cytosol"/>
    <property type="evidence" value="ECO:0007669"/>
    <property type="project" value="TreeGrafter"/>
</dbReference>
<dbReference type="InterPro" id="IPR010982">
    <property type="entry name" value="Lambda_DNA-bd_dom_sf"/>
</dbReference>
<evidence type="ECO:0000313" key="3">
    <source>
        <dbReference type="EMBL" id="MBC8529703.1"/>
    </source>
</evidence>
<accession>A0A926D0V9</accession>
<keyword evidence="4" id="KW-1185">Reference proteome</keyword>
<comment type="caution">
    <text evidence="3">The sequence shown here is derived from an EMBL/GenBank/DDBJ whole genome shotgun (WGS) entry which is preliminary data.</text>
</comment>
<sequence>MDKMKVTAFVLQRISELRLQKGVSEKQMSREIGRSASYLSAMINNKSLPSLATLIEICDYLEVTLEEFFSADYENPVRVNRLVAQARRLTDEELDMLTHLAEHMNRLKEE</sequence>
<dbReference type="PANTHER" id="PTHR46797">
    <property type="entry name" value="HTH-TYPE TRANSCRIPTIONAL REGULATOR"/>
    <property type="match status" value="1"/>
</dbReference>
<evidence type="ECO:0000259" key="2">
    <source>
        <dbReference type="PROSITE" id="PS50943"/>
    </source>
</evidence>
<dbReference type="Pfam" id="PF01381">
    <property type="entry name" value="HTH_3"/>
    <property type="match status" value="1"/>
</dbReference>
<dbReference type="PANTHER" id="PTHR46797:SF1">
    <property type="entry name" value="METHYLPHOSPHONATE SYNTHASE"/>
    <property type="match status" value="1"/>
</dbReference>
<reference evidence="3" key="1">
    <citation type="submission" date="2020-08" db="EMBL/GenBank/DDBJ databases">
        <title>Genome public.</title>
        <authorList>
            <person name="Liu C."/>
            <person name="Sun Q."/>
        </authorList>
    </citation>
    <scope>NUCLEOTIDE SEQUENCE</scope>
    <source>
        <strain evidence="3">NSJ-44</strain>
    </source>
</reference>
<dbReference type="EMBL" id="JACRSO010000004">
    <property type="protein sequence ID" value="MBC8529703.1"/>
    <property type="molecule type" value="Genomic_DNA"/>
</dbReference>
<feature type="domain" description="HTH cro/C1-type" evidence="2">
    <location>
        <begin position="14"/>
        <end position="68"/>
    </location>
</feature>
<name>A0A926D0V9_9FIRM</name>
<keyword evidence="1" id="KW-0238">DNA-binding</keyword>
<dbReference type="Gene3D" id="1.10.260.40">
    <property type="entry name" value="lambda repressor-like DNA-binding domains"/>
    <property type="match status" value="1"/>
</dbReference>